<evidence type="ECO:0000256" key="2">
    <source>
        <dbReference type="SAM" id="MobiDB-lite"/>
    </source>
</evidence>
<dbReference type="EMBL" id="BMFW01000002">
    <property type="protein sequence ID" value="GGH90546.1"/>
    <property type="molecule type" value="Genomic_DNA"/>
</dbReference>
<evidence type="ECO:0000313" key="5">
    <source>
        <dbReference type="Proteomes" id="UP000643279"/>
    </source>
</evidence>
<dbReference type="InterPro" id="IPR050261">
    <property type="entry name" value="FrsA_esterase"/>
</dbReference>
<keyword evidence="5" id="KW-1185">Reference proteome</keyword>
<feature type="domain" description="Acetyl xylan esterase" evidence="3">
    <location>
        <begin position="236"/>
        <end position="283"/>
    </location>
</feature>
<accession>A0ABQ2AFC0</accession>
<dbReference type="Gene3D" id="3.40.50.1820">
    <property type="entry name" value="alpha/beta hydrolase"/>
    <property type="match status" value="1"/>
</dbReference>
<protein>
    <recommendedName>
        <fullName evidence="3">Acetyl xylan esterase domain-containing protein</fullName>
    </recommendedName>
</protein>
<name>A0ABQ2AFC0_9MICC</name>
<dbReference type="PANTHER" id="PTHR22946:SF8">
    <property type="entry name" value="ACETYL XYLAN ESTERASE DOMAIN-CONTAINING PROTEIN"/>
    <property type="match status" value="1"/>
</dbReference>
<organism evidence="4 5">
    <name type="scientific">Arthrobacter liuii</name>
    <dbReference type="NCBI Taxonomy" id="1476996"/>
    <lineage>
        <taxon>Bacteria</taxon>
        <taxon>Bacillati</taxon>
        <taxon>Actinomycetota</taxon>
        <taxon>Actinomycetes</taxon>
        <taxon>Micrococcales</taxon>
        <taxon>Micrococcaceae</taxon>
        <taxon>Arthrobacter</taxon>
    </lineage>
</organism>
<comment type="similarity">
    <text evidence="1">Belongs to the AB hydrolase superfamily.</text>
</comment>
<dbReference type="PANTHER" id="PTHR22946">
    <property type="entry name" value="DIENELACTONE HYDROLASE DOMAIN-CONTAINING PROTEIN-RELATED"/>
    <property type="match status" value="1"/>
</dbReference>
<proteinExistence type="inferred from homology"/>
<evidence type="ECO:0000313" key="4">
    <source>
        <dbReference type="EMBL" id="GGH90546.1"/>
    </source>
</evidence>
<gene>
    <name evidence="4" type="ORF">GCM10007170_04570</name>
</gene>
<dbReference type="Pfam" id="PF05448">
    <property type="entry name" value="AXE1"/>
    <property type="match status" value="1"/>
</dbReference>
<dbReference type="InterPro" id="IPR008391">
    <property type="entry name" value="AXE1_dom"/>
</dbReference>
<evidence type="ECO:0000259" key="3">
    <source>
        <dbReference type="Pfam" id="PF05448"/>
    </source>
</evidence>
<comment type="caution">
    <text evidence="4">The sequence shown here is derived from an EMBL/GenBank/DDBJ whole genome shotgun (WGS) entry which is preliminary data.</text>
</comment>
<evidence type="ECO:0000256" key="1">
    <source>
        <dbReference type="ARBA" id="ARBA00008645"/>
    </source>
</evidence>
<sequence>MDVLFGETTAPKEGGRKLVPTARPSAIAGYDDWPAYVRHKPHHQASTGPAQELSDALGVPGADAPPEVTVHWEETYDGATTTQLSWQLGFGPRTTGWLVRPAGSSGPLPGVLALHCHGGNKFGGADRLVELPDSHPSAAADRAGHYDGRPLATDIARRGFAVLAHDTFAWGSRKFDLSTPPWRTASATAARQAQWREDGVVPSDADEYNAAAGFHEDTVAKAAGLLGTSLAGMVAHDDLAAVEILAALPDVDQDRLGCIGFSGGGGRSLALAALSPRIRAAVVTCMMTTFESLLPAYLDAHSWLLQTPGLWKLGDWPELTVRAAAARFLVQYALADELFPADGMRQAHRLLESLHGGTDTYTGCFWPGGHVFTAAMQDQALDFLAQSLAS</sequence>
<dbReference type="InterPro" id="IPR029058">
    <property type="entry name" value="AB_hydrolase_fold"/>
</dbReference>
<dbReference type="SUPFAM" id="SSF53474">
    <property type="entry name" value="alpha/beta-Hydrolases"/>
    <property type="match status" value="1"/>
</dbReference>
<dbReference type="RefSeq" id="WP_188570074.1">
    <property type="nucleotide sequence ID" value="NZ_BMFW01000002.1"/>
</dbReference>
<dbReference type="Proteomes" id="UP000643279">
    <property type="component" value="Unassembled WGS sequence"/>
</dbReference>
<reference evidence="5" key="1">
    <citation type="journal article" date="2019" name="Int. J. Syst. Evol. Microbiol.">
        <title>The Global Catalogue of Microorganisms (GCM) 10K type strain sequencing project: providing services to taxonomists for standard genome sequencing and annotation.</title>
        <authorList>
            <consortium name="The Broad Institute Genomics Platform"/>
            <consortium name="The Broad Institute Genome Sequencing Center for Infectious Disease"/>
            <person name="Wu L."/>
            <person name="Ma J."/>
        </authorList>
    </citation>
    <scope>NUCLEOTIDE SEQUENCE [LARGE SCALE GENOMIC DNA]</scope>
    <source>
        <strain evidence="5">CGMCC 1.12778</strain>
    </source>
</reference>
<feature type="region of interest" description="Disordered" evidence="2">
    <location>
        <begin position="40"/>
        <end position="61"/>
    </location>
</feature>
<feature type="region of interest" description="Disordered" evidence="2">
    <location>
        <begin position="1"/>
        <end position="21"/>
    </location>
</feature>